<dbReference type="EMBL" id="AY456696">
    <property type="protein sequence ID" value="AAS20020.1"/>
    <property type="molecule type" value="Genomic_DNA"/>
</dbReference>
<name>Q6SKF1_PAEAU</name>
<evidence type="ECO:0000256" key="1">
    <source>
        <dbReference type="SAM" id="MobiDB-lite"/>
    </source>
</evidence>
<evidence type="ECO:0000313" key="2">
    <source>
        <dbReference type="EMBL" id="AAS20020.1"/>
    </source>
</evidence>
<keyword evidence="2" id="KW-0614">Plasmid</keyword>
<reference evidence="2" key="1">
    <citation type="journal article" date="2004" name="Appl. Environ. Microbiol.">
        <title>Arthrobacter aurescens TC1 atrazine catabolism genes trzN, atzB, and atzC are linked on a 160-kilobase region and are functional in Escherichia coli.</title>
        <authorList>
            <person name="Sajjaphan K."/>
            <person name="Shapir N."/>
            <person name="Wackett L.P."/>
            <person name="Palmer M."/>
            <person name="Blackmon B."/>
            <person name="Tomkins J."/>
            <person name="Sadowsky M.J."/>
        </authorList>
    </citation>
    <scope>NUCLEOTIDE SEQUENCE</scope>
    <source>
        <strain evidence="2">TC1</strain>
        <plasmid evidence="2">pAA1</plasmid>
    </source>
</reference>
<feature type="compositionally biased region" description="Basic and acidic residues" evidence="1">
    <location>
        <begin position="40"/>
        <end position="53"/>
    </location>
</feature>
<sequence>MRNRSAATSDIRLGPPTRSAIGWSRATLYRAMEATGQTRSEPKAMQKPRDTHRAGRVSCPHIWRNRRRVLTWAQL</sequence>
<dbReference type="AlphaFoldDB" id="Q6SKF1"/>
<organism evidence="2">
    <name type="scientific">Paenarthrobacter aurescens</name>
    <name type="common">Arthrobacter aurescens</name>
    <dbReference type="NCBI Taxonomy" id="43663"/>
    <lineage>
        <taxon>Bacteria</taxon>
        <taxon>Bacillati</taxon>
        <taxon>Actinomycetota</taxon>
        <taxon>Actinomycetes</taxon>
        <taxon>Micrococcales</taxon>
        <taxon>Micrococcaceae</taxon>
        <taxon>Paenarthrobacter</taxon>
    </lineage>
</organism>
<geneLocation type="plasmid" evidence="2">
    <name>pAA1</name>
</geneLocation>
<feature type="region of interest" description="Disordered" evidence="1">
    <location>
        <begin position="34"/>
        <end position="57"/>
    </location>
</feature>
<proteinExistence type="predicted"/>
<protein>
    <submittedName>
        <fullName evidence="2">Uncharacterized protein</fullName>
    </submittedName>
</protein>
<accession>Q6SKF1</accession>